<keyword evidence="4" id="KW-0597">Phosphoprotein</keyword>
<organism evidence="14 15">
    <name type="scientific">Haloferula rosea</name>
    <dbReference type="NCBI Taxonomy" id="490093"/>
    <lineage>
        <taxon>Bacteria</taxon>
        <taxon>Pseudomonadati</taxon>
        <taxon>Verrucomicrobiota</taxon>
        <taxon>Verrucomicrobiia</taxon>
        <taxon>Verrucomicrobiales</taxon>
        <taxon>Verrucomicrobiaceae</taxon>
        <taxon>Haloferula</taxon>
    </lineage>
</organism>
<dbReference type="AlphaFoldDB" id="A0A934VHI2"/>
<evidence type="ECO:0000256" key="5">
    <source>
        <dbReference type="ARBA" id="ARBA00022679"/>
    </source>
</evidence>
<evidence type="ECO:0000256" key="7">
    <source>
        <dbReference type="ARBA" id="ARBA00022777"/>
    </source>
</evidence>
<reference evidence="14" key="1">
    <citation type="submission" date="2021-01" db="EMBL/GenBank/DDBJ databases">
        <title>Modified the classification status of verrucomicrobia.</title>
        <authorList>
            <person name="Feng X."/>
        </authorList>
    </citation>
    <scope>NUCLEOTIDE SEQUENCE</scope>
    <source>
        <strain evidence="14">KCTC 22201</strain>
    </source>
</reference>
<dbReference type="PANTHER" id="PTHR45436:SF5">
    <property type="entry name" value="SENSOR HISTIDINE KINASE TRCS"/>
    <property type="match status" value="1"/>
</dbReference>
<keyword evidence="5" id="KW-0808">Transferase</keyword>
<dbReference type="SMART" id="SM00387">
    <property type="entry name" value="HATPase_c"/>
    <property type="match status" value="1"/>
</dbReference>
<dbReference type="Pfam" id="PF00512">
    <property type="entry name" value="HisKA"/>
    <property type="match status" value="1"/>
</dbReference>
<keyword evidence="6 11" id="KW-0812">Transmembrane</keyword>
<gene>
    <name evidence="14" type="ORF">JIN81_16800</name>
</gene>
<dbReference type="Gene3D" id="3.30.565.10">
    <property type="entry name" value="Histidine kinase-like ATPase, C-terminal domain"/>
    <property type="match status" value="1"/>
</dbReference>
<evidence type="ECO:0000256" key="6">
    <source>
        <dbReference type="ARBA" id="ARBA00022692"/>
    </source>
</evidence>
<evidence type="ECO:0000313" key="14">
    <source>
        <dbReference type="EMBL" id="MBK1828695.1"/>
    </source>
</evidence>
<dbReference type="Gene3D" id="1.10.287.130">
    <property type="match status" value="1"/>
</dbReference>
<dbReference type="InterPro" id="IPR003594">
    <property type="entry name" value="HATPase_dom"/>
</dbReference>
<dbReference type="PROSITE" id="PS50885">
    <property type="entry name" value="HAMP"/>
    <property type="match status" value="1"/>
</dbReference>
<evidence type="ECO:0000256" key="1">
    <source>
        <dbReference type="ARBA" id="ARBA00000085"/>
    </source>
</evidence>
<comment type="subcellular location">
    <subcellularLocation>
        <location evidence="2">Membrane</location>
    </subcellularLocation>
</comment>
<keyword evidence="8 11" id="KW-1133">Transmembrane helix</keyword>
<evidence type="ECO:0000256" key="11">
    <source>
        <dbReference type="SAM" id="Phobius"/>
    </source>
</evidence>
<evidence type="ECO:0000256" key="2">
    <source>
        <dbReference type="ARBA" id="ARBA00004370"/>
    </source>
</evidence>
<keyword evidence="7" id="KW-0418">Kinase</keyword>
<dbReference type="CDD" id="cd00082">
    <property type="entry name" value="HisKA"/>
    <property type="match status" value="1"/>
</dbReference>
<feature type="compositionally biased region" description="Gly residues" evidence="10">
    <location>
        <begin position="55"/>
        <end position="69"/>
    </location>
</feature>
<evidence type="ECO:0000256" key="9">
    <source>
        <dbReference type="ARBA" id="ARBA00023012"/>
    </source>
</evidence>
<feature type="transmembrane region" description="Helical" evidence="11">
    <location>
        <begin position="161"/>
        <end position="184"/>
    </location>
</feature>
<dbReference type="EMBL" id="JAENII010000016">
    <property type="protein sequence ID" value="MBK1828695.1"/>
    <property type="molecule type" value="Genomic_DNA"/>
</dbReference>
<keyword evidence="15" id="KW-1185">Reference proteome</keyword>
<evidence type="ECO:0000256" key="10">
    <source>
        <dbReference type="SAM" id="MobiDB-lite"/>
    </source>
</evidence>
<dbReference type="PROSITE" id="PS50109">
    <property type="entry name" value="HIS_KIN"/>
    <property type="match status" value="1"/>
</dbReference>
<comment type="caution">
    <text evidence="14">The sequence shown here is derived from an EMBL/GenBank/DDBJ whole genome shotgun (WGS) entry which is preliminary data.</text>
</comment>
<dbReference type="Pfam" id="PF02518">
    <property type="entry name" value="HATPase_c"/>
    <property type="match status" value="1"/>
</dbReference>
<dbReference type="InterPro" id="IPR036097">
    <property type="entry name" value="HisK_dim/P_sf"/>
</dbReference>
<protein>
    <recommendedName>
        <fullName evidence="3">histidine kinase</fullName>
        <ecNumber evidence="3">2.7.13.3</ecNumber>
    </recommendedName>
</protein>
<dbReference type="SMART" id="SM00388">
    <property type="entry name" value="HisKA"/>
    <property type="match status" value="1"/>
</dbReference>
<evidence type="ECO:0000313" key="15">
    <source>
        <dbReference type="Proteomes" id="UP000658278"/>
    </source>
</evidence>
<sequence length="456" mass="50190">MKSIRRRLTGWFLAGLALLWLGAGASVYWSYRAGLMAGLESELQTLCRQVRSTGSMGGGGGPGRGGPGRGGPPMPSAQQLMEVLGPGVYWQIWQATGDESSRSPSLSNDLPRIDEGRSEVITLEDGTRAMCTSHQFGMGRGGQFVSVARPLDEVNEKLARLLWMMALTGLGSAALAWFWVRFVVKDGLAPLRRIADETEKIDVASLRDRFDERGLPLELQPIVRRLNELLVRMETSFTREQRFSADLAHEMRTPIAEAKMIAETAVKWPDEGGPDAWKDIMASVERMESVVQSMLQLARIERESPQRTGTSFPLHPLIEECWSDHAGLAANRGVTIRVETAMEQTLEGDRAWWIHLLGNLLGNAANYADKNSEVVVSEGRASEEAVLSVRNSASQLDEEAVPHLFDRFWRADQVRGESEHSGLGLALAQACADAMGLRIEASILPGSILEMRVVQQ</sequence>
<keyword evidence="9" id="KW-0902">Two-component regulatory system</keyword>
<dbReference type="SUPFAM" id="SSF55874">
    <property type="entry name" value="ATPase domain of HSP90 chaperone/DNA topoisomerase II/histidine kinase"/>
    <property type="match status" value="1"/>
</dbReference>
<feature type="domain" description="HAMP" evidence="13">
    <location>
        <begin position="185"/>
        <end position="238"/>
    </location>
</feature>
<evidence type="ECO:0000259" key="13">
    <source>
        <dbReference type="PROSITE" id="PS50885"/>
    </source>
</evidence>
<feature type="domain" description="Histidine kinase" evidence="12">
    <location>
        <begin position="246"/>
        <end position="456"/>
    </location>
</feature>
<dbReference type="InterPro" id="IPR003660">
    <property type="entry name" value="HAMP_dom"/>
</dbReference>
<evidence type="ECO:0000259" key="12">
    <source>
        <dbReference type="PROSITE" id="PS50109"/>
    </source>
</evidence>
<dbReference type="InterPro" id="IPR036890">
    <property type="entry name" value="HATPase_C_sf"/>
</dbReference>
<evidence type="ECO:0000256" key="8">
    <source>
        <dbReference type="ARBA" id="ARBA00022989"/>
    </source>
</evidence>
<dbReference type="InterPro" id="IPR050428">
    <property type="entry name" value="TCS_sensor_his_kinase"/>
</dbReference>
<dbReference type="GO" id="GO:0000155">
    <property type="term" value="F:phosphorelay sensor kinase activity"/>
    <property type="evidence" value="ECO:0007669"/>
    <property type="project" value="InterPro"/>
</dbReference>
<comment type="catalytic activity">
    <reaction evidence="1">
        <text>ATP + protein L-histidine = ADP + protein N-phospho-L-histidine.</text>
        <dbReference type="EC" id="2.7.13.3"/>
    </reaction>
</comment>
<dbReference type="GO" id="GO:0005886">
    <property type="term" value="C:plasma membrane"/>
    <property type="evidence" value="ECO:0007669"/>
    <property type="project" value="TreeGrafter"/>
</dbReference>
<name>A0A934VHI2_9BACT</name>
<dbReference type="InterPro" id="IPR003661">
    <property type="entry name" value="HisK_dim/P_dom"/>
</dbReference>
<accession>A0A934VHI2</accession>
<dbReference type="SUPFAM" id="SSF47384">
    <property type="entry name" value="Homodimeric domain of signal transducing histidine kinase"/>
    <property type="match status" value="1"/>
</dbReference>
<dbReference type="Proteomes" id="UP000658278">
    <property type="component" value="Unassembled WGS sequence"/>
</dbReference>
<evidence type="ECO:0000256" key="4">
    <source>
        <dbReference type="ARBA" id="ARBA00022553"/>
    </source>
</evidence>
<dbReference type="PANTHER" id="PTHR45436">
    <property type="entry name" value="SENSOR HISTIDINE KINASE YKOH"/>
    <property type="match status" value="1"/>
</dbReference>
<keyword evidence="11" id="KW-0472">Membrane</keyword>
<dbReference type="InterPro" id="IPR005467">
    <property type="entry name" value="His_kinase_dom"/>
</dbReference>
<dbReference type="RefSeq" id="WP_200282626.1">
    <property type="nucleotide sequence ID" value="NZ_JAENII010000016.1"/>
</dbReference>
<proteinExistence type="predicted"/>
<dbReference type="EC" id="2.7.13.3" evidence="3"/>
<feature type="region of interest" description="Disordered" evidence="10">
    <location>
        <begin position="51"/>
        <end position="75"/>
    </location>
</feature>
<evidence type="ECO:0000256" key="3">
    <source>
        <dbReference type="ARBA" id="ARBA00012438"/>
    </source>
</evidence>